<accession>A0A976SVB2</accession>
<keyword evidence="2" id="KW-1185">Reference proteome</keyword>
<dbReference type="Proteomes" id="UP001059123">
    <property type="component" value="Segment"/>
</dbReference>
<proteinExistence type="predicted"/>
<gene>
    <name evidence="1" type="ORF">KPN7_29</name>
</gene>
<organism evidence="1 2">
    <name type="scientific">Klebsiella phage KPN7</name>
    <dbReference type="NCBI Taxonomy" id="2972462"/>
    <lineage>
        <taxon>Viruses</taxon>
        <taxon>Duplodnaviria</taxon>
        <taxon>Heunggongvirae</taxon>
        <taxon>Uroviricota</taxon>
        <taxon>Caudoviricetes</taxon>
        <taxon>Autographivirales</taxon>
        <taxon>Autosignataviridae</taxon>
        <taxon>Molineuxvirinae</taxon>
        <taxon>Gansuvirus</taxon>
        <taxon>Gansuvirus KPN7</taxon>
    </lineage>
</organism>
<evidence type="ECO:0000313" key="1">
    <source>
        <dbReference type="EMBL" id="UVD41763.1"/>
    </source>
</evidence>
<sequence length="125" mass="13877">MSLINTYVSVSQFFRKVGTSIRKKLIFKLEAELFRTDIDLAKAEEKRSENMVKLHQEHYKAAAAIGEQKAAELDALYKKFDNLAAAEVSRFTVAKASIAVVSQAIADDLKSRRAALSSELDKLVG</sequence>
<protein>
    <submittedName>
        <fullName evidence="1">Uncharacterized protein</fullName>
    </submittedName>
</protein>
<dbReference type="EMBL" id="OP079918">
    <property type="protein sequence ID" value="UVD41763.1"/>
    <property type="molecule type" value="Genomic_DNA"/>
</dbReference>
<reference evidence="1" key="1">
    <citation type="submission" date="2022-07" db="EMBL/GenBank/DDBJ databases">
        <title>Isolation and characterisation of Klebsiella pneumoniae phages.</title>
        <authorList>
            <person name="Kabwe M."/>
            <person name="Ku H."/>
            <person name="Tucci J."/>
        </authorList>
    </citation>
    <scope>NUCLEOTIDE SEQUENCE</scope>
</reference>
<name>A0A976SVB2_9CAUD</name>
<evidence type="ECO:0000313" key="2">
    <source>
        <dbReference type="Proteomes" id="UP001059123"/>
    </source>
</evidence>